<keyword evidence="1" id="KW-0175">Coiled coil</keyword>
<dbReference type="Proteomes" id="UP000735302">
    <property type="component" value="Unassembled WGS sequence"/>
</dbReference>
<comment type="caution">
    <text evidence="2">The sequence shown here is derived from an EMBL/GenBank/DDBJ whole genome shotgun (WGS) entry which is preliminary data.</text>
</comment>
<sequence length="358" mass="39587">MAARMGDRSIQRKEDYLDWMHEKFCASSKAYISTVKATLRSQTKENAIEIFERAIDVLSQDFPDPACIDVQTKEEEGGDGNKLNSLKDRIAQVEKQLQEAQNERSTLESELESVRQEAQNNRSFLESQLKKNVRCFDFKIGDLKDSVETLTSETKELTEVSKENSANIQELRKVQILMKQKNQAAAAAAAAAAATVTPPPTAQSASALSRPLKDVRLRNTYSAQLKTDKTKASVEDVQLLPGGRLLLADCGNQCVKLFDTQGQHLHTVESWGIPCRLAVLDSSATCHTVAVTLTGYPRIDILEVAGDKMKVQRTLHTSEQYEAVAAVNNHTLAVGYHGRPYPAIDLIDLGGQVLRQIC</sequence>
<dbReference type="EMBL" id="BLXT01003924">
    <property type="protein sequence ID" value="GFO08024.1"/>
    <property type="molecule type" value="Genomic_DNA"/>
</dbReference>
<evidence type="ECO:0000256" key="1">
    <source>
        <dbReference type="SAM" id="Coils"/>
    </source>
</evidence>
<dbReference type="Gene3D" id="1.10.287.1490">
    <property type="match status" value="1"/>
</dbReference>
<keyword evidence="3" id="KW-1185">Reference proteome</keyword>
<proteinExistence type="predicted"/>
<feature type="coiled-coil region" evidence="1">
    <location>
        <begin position="83"/>
        <end position="128"/>
    </location>
</feature>
<dbReference type="SUPFAM" id="SSF75011">
    <property type="entry name" value="3-carboxy-cis,cis-mucoante lactonizing enzyme"/>
    <property type="match status" value="1"/>
</dbReference>
<evidence type="ECO:0000313" key="2">
    <source>
        <dbReference type="EMBL" id="GFO08024.1"/>
    </source>
</evidence>
<dbReference type="AlphaFoldDB" id="A0AAV4AP95"/>
<accession>A0AAV4AP95</accession>
<protein>
    <submittedName>
        <fullName evidence="2">Uncharacterized protein</fullName>
    </submittedName>
</protein>
<name>A0AAV4AP95_9GAST</name>
<reference evidence="2 3" key="1">
    <citation type="journal article" date="2021" name="Elife">
        <title>Chloroplast acquisition without the gene transfer in kleptoplastic sea slugs, Plakobranchus ocellatus.</title>
        <authorList>
            <person name="Maeda T."/>
            <person name="Takahashi S."/>
            <person name="Yoshida T."/>
            <person name="Shimamura S."/>
            <person name="Takaki Y."/>
            <person name="Nagai Y."/>
            <person name="Toyoda A."/>
            <person name="Suzuki Y."/>
            <person name="Arimoto A."/>
            <person name="Ishii H."/>
            <person name="Satoh N."/>
            <person name="Nishiyama T."/>
            <person name="Hasebe M."/>
            <person name="Maruyama T."/>
            <person name="Minagawa J."/>
            <person name="Obokata J."/>
            <person name="Shigenobu S."/>
        </authorList>
    </citation>
    <scope>NUCLEOTIDE SEQUENCE [LARGE SCALE GENOMIC DNA]</scope>
</reference>
<organism evidence="2 3">
    <name type="scientific">Plakobranchus ocellatus</name>
    <dbReference type="NCBI Taxonomy" id="259542"/>
    <lineage>
        <taxon>Eukaryota</taxon>
        <taxon>Metazoa</taxon>
        <taxon>Spiralia</taxon>
        <taxon>Lophotrochozoa</taxon>
        <taxon>Mollusca</taxon>
        <taxon>Gastropoda</taxon>
        <taxon>Heterobranchia</taxon>
        <taxon>Euthyneura</taxon>
        <taxon>Panpulmonata</taxon>
        <taxon>Sacoglossa</taxon>
        <taxon>Placobranchoidea</taxon>
        <taxon>Plakobranchidae</taxon>
        <taxon>Plakobranchus</taxon>
    </lineage>
</organism>
<gene>
    <name evidence="2" type="ORF">PoB_003452900</name>
</gene>
<evidence type="ECO:0000313" key="3">
    <source>
        <dbReference type="Proteomes" id="UP000735302"/>
    </source>
</evidence>